<proteinExistence type="predicted"/>
<dbReference type="EMBL" id="CP098808">
    <property type="protein sequence ID" value="USJ25984.1"/>
    <property type="molecule type" value="Genomic_DNA"/>
</dbReference>
<dbReference type="InterPro" id="IPR012656">
    <property type="entry name" value="CHP02421_QEGLA"/>
</dbReference>
<evidence type="ECO:0000313" key="6">
    <source>
        <dbReference type="Proteomes" id="UP001055460"/>
    </source>
</evidence>
<dbReference type="RefSeq" id="WP_089042870.1">
    <property type="nucleotide sequence ID" value="NZ_CP098808.1"/>
</dbReference>
<evidence type="ECO:0000313" key="5">
    <source>
        <dbReference type="EMBL" id="USJ25984.1"/>
    </source>
</evidence>
<dbReference type="AlphaFoldDB" id="A0A9Q8YE25"/>
<keyword evidence="2" id="KW-0645">Protease</keyword>
<keyword evidence="3" id="KW-0378">Hydrolase</keyword>
<evidence type="ECO:0000256" key="3">
    <source>
        <dbReference type="ARBA" id="ARBA00022801"/>
    </source>
</evidence>
<evidence type="ECO:0000256" key="4">
    <source>
        <dbReference type="ARBA" id="ARBA00023049"/>
    </source>
</evidence>
<dbReference type="InterPro" id="IPR012548">
    <property type="entry name" value="MATCAP"/>
</dbReference>
<evidence type="ECO:0000256" key="2">
    <source>
        <dbReference type="ARBA" id="ARBA00022670"/>
    </source>
</evidence>
<dbReference type="Pfam" id="PF08014">
    <property type="entry name" value="MATCAP"/>
    <property type="match status" value="1"/>
</dbReference>
<dbReference type="PANTHER" id="PTHR31817:SF0">
    <property type="entry name" value="CHROMOSOME UNDETERMINED SCAFFOLD_67, WHOLE GENOME SHOTGUN SEQUENCE"/>
    <property type="match status" value="1"/>
</dbReference>
<evidence type="ECO:0000256" key="1">
    <source>
        <dbReference type="ARBA" id="ARBA00001947"/>
    </source>
</evidence>
<dbReference type="GO" id="GO:0080164">
    <property type="term" value="P:regulation of nitric oxide metabolic process"/>
    <property type="evidence" value="ECO:0007669"/>
    <property type="project" value="TreeGrafter"/>
</dbReference>
<dbReference type="NCBIfam" id="TIGR02421">
    <property type="entry name" value="QEGLA"/>
    <property type="match status" value="1"/>
</dbReference>
<dbReference type="PANTHER" id="PTHR31817">
    <property type="match status" value="1"/>
</dbReference>
<sequence>MTEEKATPVSPAPAWLDEAIGRLTDGRAVRRDFGEGGRLHIDRLVPFLCVHIAAEHQQPVARDIAQANAAYLLAPDIDTAAAIIERVGRVIEQRLGLFIVLEFGELESDEPPAKDAPFLPPFLIEVVAGARAAEQVAAKALIETAATIEGKFRTPHVTLVERPAATATGRKALALDTPHLTVRFAPIYCEPGTRRIYPQLRERLVASIFDAGLRAVAAFARAKSDSFRLPTHRAFGRKAFVDAVVRADRGIDEIASSFDFLLAVTPINAEAAWTEFASGGFSKSPRLYYRPLTLQIETAKRKLFSLNFEHLEDPLLYALYREKQQEVDLQLSMISARETRTFVEFGRALYGPVEATLHDAASEILARTAPDRDARSSAADRRDCEYIRERAQAMISAYRRQSADFSASVDIRDDLPAGLLVSRGQLLIARSSALDADRVEALLNHEIGVHLLTYFNGSAQGLRILRSGLAGYEGMQEGLAVFAEYLSAGMTIDRLRVLAARVVGCAAMLDGAPFPQTYRLLVDGHGFAATEAFNITLRIYRGGGLVKDAIYLRGLLQLLDHLAGGGTLEPFWMGKIAASHFGAIQELSLRGLLGTAALRPIFLDEVKARDRLQRAQRGLSPLDLISE</sequence>
<geneLocation type="plasmid" evidence="5 6">
    <name>pA</name>
</geneLocation>
<accession>A0A9Q8YE25</accession>
<comment type="cofactor">
    <cofactor evidence="1">
        <name>Zn(2+)</name>
        <dbReference type="ChEBI" id="CHEBI:29105"/>
    </cofactor>
</comment>
<dbReference type="Proteomes" id="UP001055460">
    <property type="component" value="Plasmid pA"/>
</dbReference>
<keyword evidence="5" id="KW-0614">Plasmid</keyword>
<dbReference type="GO" id="GO:0006508">
    <property type="term" value="P:proteolysis"/>
    <property type="evidence" value="ECO:0007669"/>
    <property type="project" value="UniProtKB-KW"/>
</dbReference>
<dbReference type="SMART" id="SM01154">
    <property type="entry name" value="DUF1704"/>
    <property type="match status" value="1"/>
</dbReference>
<dbReference type="GO" id="GO:0008237">
    <property type="term" value="F:metallopeptidase activity"/>
    <property type="evidence" value="ECO:0007669"/>
    <property type="project" value="UniProtKB-KW"/>
</dbReference>
<gene>
    <name evidence="5" type="ORF">NE863_26360</name>
</gene>
<organism evidence="5 6">
    <name type="scientific">Ensifer adhaerens</name>
    <name type="common">Sinorhizobium morelense</name>
    <dbReference type="NCBI Taxonomy" id="106592"/>
    <lineage>
        <taxon>Bacteria</taxon>
        <taxon>Pseudomonadati</taxon>
        <taxon>Pseudomonadota</taxon>
        <taxon>Alphaproteobacteria</taxon>
        <taxon>Hyphomicrobiales</taxon>
        <taxon>Rhizobiaceae</taxon>
        <taxon>Sinorhizobium/Ensifer group</taxon>
        <taxon>Ensifer</taxon>
    </lineage>
</organism>
<protein>
    <submittedName>
        <fullName evidence="5">Flavohemoglobin expression-modulating QEGLA motif protein</fullName>
    </submittedName>
</protein>
<name>A0A9Q8YE25_ENSAD</name>
<keyword evidence="4" id="KW-0482">Metalloprotease</keyword>
<reference evidence="5" key="1">
    <citation type="submission" date="2022-06" db="EMBL/GenBank/DDBJ databases">
        <title>Physiological and biochemical characterization and genomic elucidation of a strain of the genus Ensifer adhaerens M8 that combines arsenic oxidation and chromium reduction.</title>
        <authorList>
            <person name="Li X."/>
            <person name="Yu c."/>
        </authorList>
    </citation>
    <scope>NUCLEOTIDE SEQUENCE</scope>
    <source>
        <strain evidence="5">M8</strain>
        <plasmid evidence="5">pA</plasmid>
    </source>
</reference>